<dbReference type="Proteomes" id="UP000182888">
    <property type="component" value="Unassembled WGS sequence"/>
</dbReference>
<name>A0A0K2VUX4_MESPL</name>
<protein>
    <submittedName>
        <fullName evidence="1">Uncharacterized protein</fullName>
    </submittedName>
</protein>
<organism evidence="1 2">
    <name type="scientific">Mesorhizobium plurifarium</name>
    <dbReference type="NCBI Taxonomy" id="69974"/>
    <lineage>
        <taxon>Bacteria</taxon>
        <taxon>Pseudomonadati</taxon>
        <taxon>Pseudomonadota</taxon>
        <taxon>Alphaproteobacteria</taxon>
        <taxon>Hyphomicrobiales</taxon>
        <taxon>Phyllobacteriaceae</taxon>
        <taxon>Mesorhizobium</taxon>
    </lineage>
</organism>
<accession>A0A0K2VUX4</accession>
<sequence>MVARPANPIRSCNAGEFTPDAAGRVDIKQYYSAGLAFKNVEPVPQSGFRRMGGSRRMGEWRKPLAVLAITSPTPTFGPHTGTQTIWTGTVAGSVAAVLMSNLAISAGTATFTCEAFVGGVWVQIAGPFAVKSGTAVTRLAAFAPGQQKAATSIRVRATFSGAGVTVSGLTVDAWFESGTPEKPRHVDLTTDTGDALSCFVTAGIADFFTENGYVGSARLATVTADMLPDLGFYSEASTIGIFHGELQSVRLFLATAGQLQDWRQDLWPFNPVPKADLGGDYPKTDDKWEVFWRRGSSTPYVYTTFTINGETTPAIPLPDSLGAPHTWDTGDDWNRYATDIAAAINALASIGAGVTVVQDTSVTDGHSRKMVVTFGGDLSGEEYDFSAIVTNTSDASALSYHTQIGKTETEAVFSVARGWPGGATLVQDRMDYYRIPAVTGANAMSRIGEYFDVNIDGQTDEAARLDKLRSQTSETILHVKESTYLFAFTDRGAYFVPNRTIERNTPLNFVLSSEFGAQPNCLPFTLEGELYYLAINPKGLPFASAGGKQLFRMSEVPTTSNTSFQSDPVSLLASHLVQNVIRSAEQKPESDLDASKGWLMRTDGRLIAAQMIRNQDILGFCEWISAAGGLVREVGVDGKNRLWLAIERAGRTSIEIYDTSTYLQDALTFTPDFAGVVSGLPYEEGAELWAVADGYVLGPFTVAGGAIDLGDSYASALVGRWVAPRYETMPQVYVTGNDDVILRPGRIHTLHINIVDTDSIAVGANGEDPQDWPLHETTDQVDQPMPPKTKLLTIGGENLLGMMEGTTAVITQLRPGEFRVRDLAMGVKL</sequence>
<reference evidence="2" key="1">
    <citation type="submission" date="2014-08" db="EMBL/GenBank/DDBJ databases">
        <authorList>
            <person name="Edwards T."/>
        </authorList>
    </citation>
    <scope>NUCLEOTIDE SEQUENCE [LARGE SCALE GENOMIC DNA]</scope>
</reference>
<dbReference type="EMBL" id="CCND01000011">
    <property type="protein sequence ID" value="CDX54574.1"/>
    <property type="molecule type" value="Genomic_DNA"/>
</dbReference>
<proteinExistence type="predicted"/>
<evidence type="ECO:0000313" key="2">
    <source>
        <dbReference type="Proteomes" id="UP000182888"/>
    </source>
</evidence>
<evidence type="ECO:0000313" key="1">
    <source>
        <dbReference type="EMBL" id="CDX54574.1"/>
    </source>
</evidence>
<gene>
    <name evidence="1" type="ORF">MPL1032_190157</name>
</gene>
<dbReference type="AlphaFoldDB" id="A0A0K2VUX4"/>